<evidence type="ECO:0000256" key="6">
    <source>
        <dbReference type="SAM" id="Phobius"/>
    </source>
</evidence>
<evidence type="ECO:0000256" key="4">
    <source>
        <dbReference type="ARBA" id="ARBA00023136"/>
    </source>
</evidence>
<protein>
    <submittedName>
        <fullName evidence="8">MFS transporter</fullName>
    </submittedName>
</protein>
<dbReference type="InterPro" id="IPR036259">
    <property type="entry name" value="MFS_trans_sf"/>
</dbReference>
<feature type="transmembrane region" description="Helical" evidence="6">
    <location>
        <begin position="185"/>
        <end position="207"/>
    </location>
</feature>
<feature type="transmembrane region" description="Helical" evidence="6">
    <location>
        <begin position="65"/>
        <end position="84"/>
    </location>
</feature>
<dbReference type="SUPFAM" id="SSF103473">
    <property type="entry name" value="MFS general substrate transporter"/>
    <property type="match status" value="1"/>
</dbReference>
<dbReference type="InterPro" id="IPR011701">
    <property type="entry name" value="MFS"/>
</dbReference>
<dbReference type="PANTHER" id="PTHR42718">
    <property type="entry name" value="MAJOR FACILITATOR SUPERFAMILY MULTIDRUG TRANSPORTER MFSC"/>
    <property type="match status" value="1"/>
</dbReference>
<feature type="transmembrane region" description="Helical" evidence="6">
    <location>
        <begin position="351"/>
        <end position="374"/>
    </location>
</feature>
<dbReference type="Proteomes" id="UP001501570">
    <property type="component" value="Unassembled WGS sequence"/>
</dbReference>
<keyword evidence="9" id="KW-1185">Reference proteome</keyword>
<accession>A0ABP9SS57</accession>
<evidence type="ECO:0000256" key="1">
    <source>
        <dbReference type="ARBA" id="ARBA00004651"/>
    </source>
</evidence>
<dbReference type="PANTHER" id="PTHR42718:SF39">
    <property type="entry name" value="ACTINORHODIN TRANSPORTER-RELATED"/>
    <property type="match status" value="1"/>
</dbReference>
<dbReference type="Gene3D" id="1.20.1720.10">
    <property type="entry name" value="Multidrug resistance protein D"/>
    <property type="match status" value="1"/>
</dbReference>
<dbReference type="EMBL" id="BAABJQ010000053">
    <property type="protein sequence ID" value="GAA5201761.1"/>
    <property type="molecule type" value="Genomic_DNA"/>
</dbReference>
<feature type="transmembrane region" description="Helical" evidence="6">
    <location>
        <begin position="321"/>
        <end position="339"/>
    </location>
</feature>
<keyword evidence="2 6" id="KW-0812">Transmembrane</keyword>
<evidence type="ECO:0000256" key="3">
    <source>
        <dbReference type="ARBA" id="ARBA00022989"/>
    </source>
</evidence>
<feature type="transmembrane region" description="Helical" evidence="6">
    <location>
        <begin position="128"/>
        <end position="148"/>
    </location>
</feature>
<dbReference type="InterPro" id="IPR020846">
    <property type="entry name" value="MFS_dom"/>
</dbReference>
<feature type="transmembrane region" description="Helical" evidence="6">
    <location>
        <begin position="456"/>
        <end position="480"/>
    </location>
</feature>
<organism evidence="8 9">
    <name type="scientific">Rugosimonospora acidiphila</name>
    <dbReference type="NCBI Taxonomy" id="556531"/>
    <lineage>
        <taxon>Bacteria</taxon>
        <taxon>Bacillati</taxon>
        <taxon>Actinomycetota</taxon>
        <taxon>Actinomycetes</taxon>
        <taxon>Micromonosporales</taxon>
        <taxon>Micromonosporaceae</taxon>
        <taxon>Rugosimonospora</taxon>
    </lineage>
</organism>
<keyword evidence="4 6" id="KW-0472">Membrane</keyword>
<evidence type="ECO:0000256" key="2">
    <source>
        <dbReference type="ARBA" id="ARBA00022692"/>
    </source>
</evidence>
<name>A0ABP9SS57_9ACTN</name>
<evidence type="ECO:0000313" key="8">
    <source>
        <dbReference type="EMBL" id="GAA5201761.1"/>
    </source>
</evidence>
<feature type="transmembrane region" description="Helical" evidence="6">
    <location>
        <begin position="219"/>
        <end position="239"/>
    </location>
</feature>
<gene>
    <name evidence="8" type="ORF">GCM10023322_82410</name>
</gene>
<feature type="transmembrane region" description="Helical" evidence="6">
    <location>
        <begin position="386"/>
        <end position="410"/>
    </location>
</feature>
<dbReference type="Pfam" id="PF07690">
    <property type="entry name" value="MFS_1"/>
    <property type="match status" value="1"/>
</dbReference>
<dbReference type="Gene3D" id="1.20.1250.20">
    <property type="entry name" value="MFS general substrate transporter like domains"/>
    <property type="match status" value="1"/>
</dbReference>
<keyword evidence="3 6" id="KW-1133">Transmembrane helix</keyword>
<evidence type="ECO:0000259" key="7">
    <source>
        <dbReference type="PROSITE" id="PS50850"/>
    </source>
</evidence>
<evidence type="ECO:0000313" key="9">
    <source>
        <dbReference type="Proteomes" id="UP001501570"/>
    </source>
</evidence>
<proteinExistence type="predicted"/>
<feature type="transmembrane region" description="Helical" evidence="6">
    <location>
        <begin position="96"/>
        <end position="122"/>
    </location>
</feature>
<feature type="transmembrane region" description="Helical" evidence="6">
    <location>
        <begin position="422"/>
        <end position="444"/>
    </location>
</feature>
<dbReference type="PROSITE" id="PS50850">
    <property type="entry name" value="MFS"/>
    <property type="match status" value="1"/>
</dbReference>
<sequence>MTVTSDPMTARRPGAGPPDAAPADRPRPGMLLVLMAGVFMTALDVFIVNVAIPATARELDAGPDAIQWIVAGFSLAVACGVITAGRLGDLFGRRRLYALGLALFTLASLMCGVAPGVTVLIAGRVAQGLAAALMSPQALAILGTAFTGRARARAFSVYGLTMGVAAVFGQLIGGVLIQADLFGLGWRSCFLVNLPIGALALALLPRLVPESRGTGRARLDIAGMVLVTLALIAAVLPLIQGQAAGWPLWTWLSFAAAAVLFGGFVAYQIGLGRRGGAPLIDPELFRARTFSLGLVAQVVFWTGQASFFLVLALYLQEGHGLSPLNSGVVFVAIGAGYLVTSTSAHHIAARLGRLTVPAGTLLMVAGLALLWAGAGRAGTSGPVSALVPGLIVDGLGMGMALSPLVSTVLATVEPRHAGAASGVLSTAMQVGGALGVALIGVVFYRALAASGGYPHAFRAGLAFLIVVEIVTAALVFALAGGRKVRGSGRR</sequence>
<dbReference type="CDD" id="cd17321">
    <property type="entry name" value="MFS_MMR_MDR_like"/>
    <property type="match status" value="1"/>
</dbReference>
<evidence type="ECO:0000256" key="5">
    <source>
        <dbReference type="SAM" id="MobiDB-lite"/>
    </source>
</evidence>
<feature type="transmembrane region" description="Helical" evidence="6">
    <location>
        <begin position="31"/>
        <end position="53"/>
    </location>
</feature>
<reference evidence="9" key="1">
    <citation type="journal article" date="2019" name="Int. J. Syst. Evol. Microbiol.">
        <title>The Global Catalogue of Microorganisms (GCM) 10K type strain sequencing project: providing services to taxonomists for standard genome sequencing and annotation.</title>
        <authorList>
            <consortium name="The Broad Institute Genomics Platform"/>
            <consortium name="The Broad Institute Genome Sequencing Center for Infectious Disease"/>
            <person name="Wu L."/>
            <person name="Ma J."/>
        </authorList>
    </citation>
    <scope>NUCLEOTIDE SEQUENCE [LARGE SCALE GENOMIC DNA]</scope>
    <source>
        <strain evidence="9">JCM 18304</strain>
    </source>
</reference>
<feature type="region of interest" description="Disordered" evidence="5">
    <location>
        <begin position="1"/>
        <end position="23"/>
    </location>
</feature>
<feature type="transmembrane region" description="Helical" evidence="6">
    <location>
        <begin position="292"/>
        <end position="315"/>
    </location>
</feature>
<feature type="transmembrane region" description="Helical" evidence="6">
    <location>
        <begin position="251"/>
        <end position="271"/>
    </location>
</feature>
<feature type="domain" description="Major facilitator superfamily (MFS) profile" evidence="7">
    <location>
        <begin position="30"/>
        <end position="485"/>
    </location>
</feature>
<comment type="caution">
    <text evidence="8">The sequence shown here is derived from an EMBL/GenBank/DDBJ whole genome shotgun (WGS) entry which is preliminary data.</text>
</comment>
<feature type="transmembrane region" description="Helical" evidence="6">
    <location>
        <begin position="155"/>
        <end position="179"/>
    </location>
</feature>
<comment type="subcellular location">
    <subcellularLocation>
        <location evidence="1">Cell membrane</location>
        <topology evidence="1">Multi-pass membrane protein</topology>
    </subcellularLocation>
</comment>